<comment type="caution">
    <text evidence="4">Lacks conserved residue(s) required for the propagation of feature annotation.</text>
</comment>
<dbReference type="EMBL" id="JXKQ01000004">
    <property type="protein sequence ID" value="OJG45788.1"/>
    <property type="molecule type" value="Genomic_DNA"/>
</dbReference>
<evidence type="ECO:0000256" key="3">
    <source>
        <dbReference type="ARBA" id="ARBA00022898"/>
    </source>
</evidence>
<dbReference type="GO" id="GO:0030429">
    <property type="term" value="F:kynureninase activity"/>
    <property type="evidence" value="ECO:0007669"/>
    <property type="project" value="UniProtKB-UniRule"/>
</dbReference>
<comment type="pathway">
    <text evidence="4 6">Cofactor biosynthesis; NAD(+) biosynthesis; quinolinate from L-kynurenine: step 2/3.</text>
</comment>
<dbReference type="Gene3D" id="3.40.640.10">
    <property type="entry name" value="Type I PLP-dependent aspartate aminotransferase-like (Major domain)"/>
    <property type="match status" value="1"/>
</dbReference>
<evidence type="ECO:0000256" key="1">
    <source>
        <dbReference type="ARBA" id="ARBA00022642"/>
    </source>
</evidence>
<dbReference type="GO" id="GO:0043420">
    <property type="term" value="P:anthranilate metabolic process"/>
    <property type="evidence" value="ECO:0007669"/>
    <property type="project" value="TreeGrafter"/>
</dbReference>
<dbReference type="Proteomes" id="UP000182077">
    <property type="component" value="Unassembled WGS sequence"/>
</dbReference>
<evidence type="ECO:0000313" key="8">
    <source>
        <dbReference type="Proteomes" id="UP000182077"/>
    </source>
</evidence>
<organism evidence="7 8">
    <name type="scientific">Enterococcus hermanniensis</name>
    <dbReference type="NCBI Taxonomy" id="249189"/>
    <lineage>
        <taxon>Bacteria</taxon>
        <taxon>Bacillati</taxon>
        <taxon>Bacillota</taxon>
        <taxon>Bacilli</taxon>
        <taxon>Lactobacillales</taxon>
        <taxon>Enterococcaceae</taxon>
        <taxon>Enterococcus</taxon>
    </lineage>
</organism>
<dbReference type="NCBIfam" id="TIGR01814">
    <property type="entry name" value="kynureninase"/>
    <property type="match status" value="1"/>
</dbReference>
<feature type="binding site" evidence="4">
    <location>
        <position position="233"/>
    </location>
    <ligand>
        <name>pyridoxal 5'-phosphate</name>
        <dbReference type="ChEBI" id="CHEBI:597326"/>
    </ligand>
</feature>
<comment type="similarity">
    <text evidence="4 6">Belongs to the kynureninase family.</text>
</comment>
<dbReference type="InterPro" id="IPR015421">
    <property type="entry name" value="PyrdxlP-dep_Trfase_major"/>
</dbReference>
<dbReference type="OrthoDB" id="9812626at2"/>
<sequence length="423" mass="47636">MERSFKNDLAFAKKLDQQDELHKYREAFYLQPGEIYMDGNSLGLASKAAVIELEAMIERWKKEGVRAWNDLYLYGEKLGKMMSPLINALPDEVVVTGSTTSNIHSALATFYQPTNERYKILVDDLNFPTDRYAVDSIVTLKGYQVSDAVKVAKSPDGEFIDEQAMIEAMTEDVALVLLPAVLYRSAQLIDMKRLAKAAHERGIIIGFDLCHAIGAVEIDFQAIQPDFAVWCTYKYLNGGLGSTAGLYINKQHFGHTPGLAGWFGNRNTTQFQLKQTFEHQEDASGWQSGSPAIFSMATLEGSLKIFEEVGMKKIRAVSLEKTAYLMYLIDEKLTHYGYSYGNKREDSVRGGHVCLQHQEAYRIAAALRDLGVIPDFREPNVIRLAPIALYTSYEEIYQVVEVLAKIIQEKNYEKYSAIRSAVV</sequence>
<comment type="subunit">
    <text evidence="4 6">Homodimer.</text>
</comment>
<feature type="binding site" evidence="4">
    <location>
        <position position="211"/>
    </location>
    <ligand>
        <name>pyridoxal 5'-phosphate</name>
        <dbReference type="ChEBI" id="CHEBI:597326"/>
    </ligand>
</feature>
<comment type="catalytic activity">
    <reaction evidence="6">
        <text>3-hydroxy-L-kynurenine + H2O = 3-hydroxyanthranilate + L-alanine + H(+)</text>
        <dbReference type="Rhea" id="RHEA:25143"/>
        <dbReference type="ChEBI" id="CHEBI:15377"/>
        <dbReference type="ChEBI" id="CHEBI:15378"/>
        <dbReference type="ChEBI" id="CHEBI:36559"/>
        <dbReference type="ChEBI" id="CHEBI:57972"/>
        <dbReference type="ChEBI" id="CHEBI:58125"/>
        <dbReference type="EC" id="3.7.1.3"/>
    </reaction>
</comment>
<dbReference type="PANTHER" id="PTHR14084">
    <property type="entry name" value="KYNURENINASE"/>
    <property type="match status" value="1"/>
</dbReference>
<dbReference type="InterPro" id="IPR010111">
    <property type="entry name" value="Kynureninase"/>
</dbReference>
<dbReference type="Gene3D" id="3.90.1150.10">
    <property type="entry name" value="Aspartate Aminotransferase, domain 1"/>
    <property type="match status" value="1"/>
</dbReference>
<comment type="catalytic activity">
    <reaction evidence="4 6">
        <text>L-kynurenine + H2O = anthranilate + L-alanine + H(+)</text>
        <dbReference type="Rhea" id="RHEA:16813"/>
        <dbReference type="ChEBI" id="CHEBI:15377"/>
        <dbReference type="ChEBI" id="CHEBI:15378"/>
        <dbReference type="ChEBI" id="CHEBI:16567"/>
        <dbReference type="ChEBI" id="CHEBI:57959"/>
        <dbReference type="ChEBI" id="CHEBI:57972"/>
        <dbReference type="EC" id="3.7.1.3"/>
    </reaction>
</comment>
<dbReference type="GO" id="GO:0009435">
    <property type="term" value="P:NAD+ biosynthetic process"/>
    <property type="evidence" value="ECO:0007669"/>
    <property type="project" value="UniProtKB-UniRule"/>
</dbReference>
<feature type="binding site" evidence="4">
    <location>
        <position position="208"/>
    </location>
    <ligand>
        <name>pyridoxal 5'-phosphate</name>
        <dbReference type="ChEBI" id="CHEBI:597326"/>
    </ligand>
</feature>
<dbReference type="InterPro" id="IPR015422">
    <property type="entry name" value="PyrdxlP-dep_Trfase_small"/>
</dbReference>
<reference evidence="7 8" key="1">
    <citation type="submission" date="2014-12" db="EMBL/GenBank/DDBJ databases">
        <title>Draft genome sequences of 29 type strains of Enterococci.</title>
        <authorList>
            <person name="Zhong Z."/>
            <person name="Sun Z."/>
            <person name="Liu W."/>
            <person name="Zhang W."/>
            <person name="Zhang H."/>
        </authorList>
    </citation>
    <scope>NUCLEOTIDE SEQUENCE [LARGE SCALE GENOMIC DNA]</scope>
    <source>
        <strain evidence="7 8">DSM 17122</strain>
    </source>
</reference>
<dbReference type="InterPro" id="IPR015424">
    <property type="entry name" value="PyrdxlP-dep_Trfase"/>
</dbReference>
<dbReference type="STRING" id="249189.RV04_GL001554"/>
<dbReference type="RefSeq" id="WP_071857460.1">
    <property type="nucleotide sequence ID" value="NZ_JBHSHK010000009.1"/>
</dbReference>
<dbReference type="UniPathway" id="UPA00253">
    <property type="reaction ID" value="UER00329"/>
</dbReference>
<gene>
    <name evidence="4" type="primary">kynU</name>
    <name evidence="7" type="ORF">RV04_GL001554</name>
</gene>
<evidence type="ECO:0000256" key="4">
    <source>
        <dbReference type="HAMAP-Rule" id="MF_01970"/>
    </source>
</evidence>
<keyword evidence="3 4" id="KW-0663">Pyridoxal phosphate</keyword>
<dbReference type="GO" id="GO:0030170">
    <property type="term" value="F:pyridoxal phosphate binding"/>
    <property type="evidence" value="ECO:0007669"/>
    <property type="project" value="UniProtKB-UniRule"/>
</dbReference>
<dbReference type="Pfam" id="PF22580">
    <property type="entry name" value="KYNU_C"/>
    <property type="match status" value="1"/>
</dbReference>
<dbReference type="UniPathway" id="UPA00334">
    <property type="reaction ID" value="UER00455"/>
</dbReference>
<dbReference type="GO" id="GO:0097053">
    <property type="term" value="P:L-kynurenine catabolic process"/>
    <property type="evidence" value="ECO:0007669"/>
    <property type="project" value="UniProtKB-UniRule"/>
</dbReference>
<dbReference type="AlphaFoldDB" id="A0A1L8TNN5"/>
<dbReference type="HAMAP" id="MF_01970">
    <property type="entry name" value="Kynureninase"/>
    <property type="match status" value="1"/>
</dbReference>
<evidence type="ECO:0000256" key="6">
    <source>
        <dbReference type="PIRNR" id="PIRNR038800"/>
    </source>
</evidence>
<comment type="cofactor">
    <cofactor evidence="4 6">
        <name>pyridoxal 5'-phosphate</name>
        <dbReference type="ChEBI" id="CHEBI:597326"/>
    </cofactor>
</comment>
<keyword evidence="2 4" id="KW-0378">Hydrolase</keyword>
<feature type="binding site" evidence="4">
    <location>
        <begin position="127"/>
        <end position="130"/>
    </location>
    <ligand>
        <name>pyridoxal 5'-phosphate</name>
        <dbReference type="ChEBI" id="CHEBI:597326"/>
    </ligand>
</feature>
<dbReference type="GO" id="GO:0005737">
    <property type="term" value="C:cytoplasm"/>
    <property type="evidence" value="ECO:0007669"/>
    <property type="project" value="UniProtKB-UniRule"/>
</dbReference>
<dbReference type="PANTHER" id="PTHR14084:SF0">
    <property type="entry name" value="KYNURENINASE"/>
    <property type="match status" value="1"/>
</dbReference>
<comment type="function">
    <text evidence="4 6">Catalyzes the cleavage of L-kynurenine (L-Kyn) and L-3-hydroxykynurenine (L-3OHKyn) into anthranilic acid (AA) and 3-hydroxyanthranilic acid (3-OHAA), respectively.</text>
</comment>
<feature type="binding site" evidence="4">
    <location>
        <position position="262"/>
    </location>
    <ligand>
        <name>pyridoxal 5'-phosphate</name>
        <dbReference type="ChEBI" id="CHEBI:597326"/>
    </ligand>
</feature>
<feature type="modified residue" description="N6-(pyridoxal phosphate)lysine" evidence="4">
    <location>
        <position position="234"/>
    </location>
</feature>
<keyword evidence="1 4" id="KW-0662">Pyridine nucleotide biosynthesis</keyword>
<protein>
    <recommendedName>
        <fullName evidence="4 5">Kynureninase</fullName>
        <ecNumber evidence="4 5">3.7.1.3</ecNumber>
    </recommendedName>
    <alternativeName>
        <fullName evidence="4">L-kynurenine hydrolase</fullName>
    </alternativeName>
</protein>
<keyword evidence="8" id="KW-1185">Reference proteome</keyword>
<proteinExistence type="inferred from homology"/>
<evidence type="ECO:0000313" key="7">
    <source>
        <dbReference type="EMBL" id="OJG45788.1"/>
    </source>
</evidence>
<accession>A0A1L8TNN5</accession>
<dbReference type="GO" id="GO:0019805">
    <property type="term" value="P:quinolinate biosynthetic process"/>
    <property type="evidence" value="ECO:0007669"/>
    <property type="project" value="UniProtKB-UniRule"/>
</dbReference>
<comment type="caution">
    <text evidence="7">The sequence shown here is derived from an EMBL/GenBank/DDBJ whole genome shotgun (WGS) entry which is preliminary data.</text>
</comment>
<dbReference type="EC" id="3.7.1.3" evidence="4 5"/>
<name>A0A1L8TNN5_9ENTE</name>
<comment type="pathway">
    <text evidence="4 6">Amino-acid degradation; L-kynurenine degradation; L-alanine and anthranilate from L-kynurenine: step 1/1.</text>
</comment>
<feature type="binding site" evidence="4">
    <location>
        <position position="99"/>
    </location>
    <ligand>
        <name>pyridoxal 5'-phosphate</name>
        <dbReference type="ChEBI" id="CHEBI:597326"/>
    </ligand>
</feature>
<evidence type="ECO:0000256" key="5">
    <source>
        <dbReference type="NCBIfam" id="TIGR01814"/>
    </source>
</evidence>
<dbReference type="PIRSF" id="PIRSF038800">
    <property type="entry name" value="KYNU"/>
    <property type="match status" value="1"/>
</dbReference>
<dbReference type="GO" id="GO:0019441">
    <property type="term" value="P:L-tryptophan catabolic process to kynurenine"/>
    <property type="evidence" value="ECO:0007669"/>
    <property type="project" value="TreeGrafter"/>
</dbReference>
<dbReference type="SUPFAM" id="SSF53383">
    <property type="entry name" value="PLP-dependent transferases"/>
    <property type="match status" value="1"/>
</dbReference>
<feature type="binding site" evidence="4">
    <location>
        <position position="100"/>
    </location>
    <ligand>
        <name>pyridoxal 5'-phosphate</name>
        <dbReference type="ChEBI" id="CHEBI:597326"/>
    </ligand>
</feature>
<evidence type="ECO:0000256" key="2">
    <source>
        <dbReference type="ARBA" id="ARBA00022801"/>
    </source>
</evidence>